<feature type="compositionally biased region" description="Basic residues" evidence="1">
    <location>
        <begin position="169"/>
        <end position="182"/>
    </location>
</feature>
<accession>A0A194WV70</accession>
<dbReference type="EMBL" id="KQ947425">
    <property type="protein sequence ID" value="KUJ11870.1"/>
    <property type="molecule type" value="Genomic_DNA"/>
</dbReference>
<proteinExistence type="predicted"/>
<evidence type="ECO:0000313" key="3">
    <source>
        <dbReference type="Proteomes" id="UP000070700"/>
    </source>
</evidence>
<dbReference type="AlphaFoldDB" id="A0A194WV70"/>
<dbReference type="InParanoid" id="A0A194WV70"/>
<evidence type="ECO:0000256" key="1">
    <source>
        <dbReference type="SAM" id="MobiDB-lite"/>
    </source>
</evidence>
<dbReference type="GeneID" id="28815618"/>
<gene>
    <name evidence="2" type="ORF">LY89DRAFT_214449</name>
</gene>
<feature type="region of interest" description="Disordered" evidence="1">
    <location>
        <begin position="149"/>
        <end position="182"/>
    </location>
</feature>
<keyword evidence="3" id="KW-1185">Reference proteome</keyword>
<dbReference type="Proteomes" id="UP000070700">
    <property type="component" value="Unassembled WGS sequence"/>
</dbReference>
<feature type="compositionally biased region" description="Basic and acidic residues" evidence="1">
    <location>
        <begin position="149"/>
        <end position="159"/>
    </location>
</feature>
<reference evidence="2 3" key="1">
    <citation type="submission" date="2015-10" db="EMBL/GenBank/DDBJ databases">
        <title>Full genome of DAOMC 229536 Phialocephala scopiformis, a fungal endophyte of spruce producing the potent anti-insectan compound rugulosin.</title>
        <authorList>
            <consortium name="DOE Joint Genome Institute"/>
            <person name="Walker A.K."/>
            <person name="Frasz S.L."/>
            <person name="Seifert K.A."/>
            <person name="Miller J.D."/>
            <person name="Mondo S.J."/>
            <person name="Labutti K."/>
            <person name="Lipzen A."/>
            <person name="Dockter R."/>
            <person name="Kennedy M."/>
            <person name="Grigoriev I.V."/>
            <person name="Spatafora J.W."/>
        </authorList>
    </citation>
    <scope>NUCLEOTIDE SEQUENCE [LARGE SCALE GENOMIC DNA]</scope>
    <source>
        <strain evidence="2 3">CBS 120377</strain>
    </source>
</reference>
<protein>
    <submittedName>
        <fullName evidence="2">Uncharacterized protein</fullName>
    </submittedName>
</protein>
<name>A0A194WV70_MOLSC</name>
<sequence length="182" mass="20281">MSQRSSEASGSLALSSDHSSQVNQMMLYKETRNLVVISCLGTAVPRRTSLSSIQTALEAAFNIITLRPHLSRMTLPLCTQLFLYSIPWSSSRSWLASASERAAFSALTNHTRHVTNPILDIGQPHTTSYTFLGEIEALAQHNRQAEDAAVHSGRFDDMLRPPGRANKPLPRKARQNKHIKFR</sequence>
<organism evidence="2 3">
    <name type="scientific">Mollisia scopiformis</name>
    <name type="common">Conifer needle endophyte fungus</name>
    <name type="synonym">Phialocephala scopiformis</name>
    <dbReference type="NCBI Taxonomy" id="149040"/>
    <lineage>
        <taxon>Eukaryota</taxon>
        <taxon>Fungi</taxon>
        <taxon>Dikarya</taxon>
        <taxon>Ascomycota</taxon>
        <taxon>Pezizomycotina</taxon>
        <taxon>Leotiomycetes</taxon>
        <taxon>Helotiales</taxon>
        <taxon>Mollisiaceae</taxon>
        <taxon>Mollisia</taxon>
    </lineage>
</organism>
<dbReference type="KEGG" id="psco:LY89DRAFT_214449"/>
<dbReference type="RefSeq" id="XP_018066225.1">
    <property type="nucleotide sequence ID" value="XM_018205892.1"/>
</dbReference>
<evidence type="ECO:0000313" key="2">
    <source>
        <dbReference type="EMBL" id="KUJ11870.1"/>
    </source>
</evidence>